<keyword evidence="5" id="KW-1185">Reference proteome</keyword>
<dbReference type="Pfam" id="PF02567">
    <property type="entry name" value="PhzC-PhzF"/>
    <property type="match status" value="1"/>
</dbReference>
<evidence type="ECO:0000256" key="1">
    <source>
        <dbReference type="ARBA" id="ARBA00008270"/>
    </source>
</evidence>
<protein>
    <submittedName>
        <fullName evidence="4">Phenazine biosynthesis protein PhzF family</fullName>
    </submittedName>
</protein>
<dbReference type="AlphaFoldDB" id="A0A1C3EKM4"/>
<evidence type="ECO:0000313" key="4">
    <source>
        <dbReference type="EMBL" id="ODA33788.1"/>
    </source>
</evidence>
<comment type="similarity">
    <text evidence="1">Belongs to the PhzF family.</text>
</comment>
<comment type="caution">
    <text evidence="4">The sequence shown here is derived from an EMBL/GenBank/DDBJ whole genome shotgun (WGS) entry which is preliminary data.</text>
</comment>
<dbReference type="InterPro" id="IPR003719">
    <property type="entry name" value="Phenazine_PhzF-like"/>
</dbReference>
<reference evidence="4 5" key="1">
    <citation type="submission" date="2016-05" db="EMBL/GenBank/DDBJ databases">
        <title>Genomic Taxonomy of the Vibrionaceae.</title>
        <authorList>
            <person name="Gomez-Gil B."/>
            <person name="Enciso-Ibarra J."/>
        </authorList>
    </citation>
    <scope>NUCLEOTIDE SEQUENCE [LARGE SCALE GENOMIC DNA]</scope>
    <source>
        <strain evidence="4 5">CAIM 1920</strain>
    </source>
</reference>
<sequence>MADYLEVYRSEAFVADGQGGNTAGVVLNAEHLTDQQMQSIAAELGFSETAFMMPSKKADYQVRFFTPEEEVDFCGHATVAAFSTVFKLGKQPLGHYTQQTKAGLLGVEITEDGRVVMEQVKPSFGKSFQPEDIVDLFGLTTKDILATGMPIKDVSTGLADIIVPLADKNVLSRLKPDFKAIAAFNKRTKTCGFHLFALTPHESDISAKCRNFAPVLGIDEESATGSAAGALAAYLYRYQGTRNRYVFEQGAALAKRSLLYASVVADGEDIKKIHVGGASDKPQRVPYRLTRLVS</sequence>
<dbReference type="STRING" id="1080227.A8L45_09165"/>
<evidence type="ECO:0000256" key="2">
    <source>
        <dbReference type="ARBA" id="ARBA00023235"/>
    </source>
</evidence>
<feature type="active site" evidence="3">
    <location>
        <position position="48"/>
    </location>
</feature>
<dbReference type="OrthoDB" id="9788221at2"/>
<dbReference type="PIRSF" id="PIRSF016184">
    <property type="entry name" value="PhzC_PhzF"/>
    <property type="match status" value="1"/>
</dbReference>
<evidence type="ECO:0000256" key="3">
    <source>
        <dbReference type="PIRSR" id="PIRSR016184-1"/>
    </source>
</evidence>
<dbReference type="RefSeq" id="WP_068901478.1">
    <property type="nucleotide sequence ID" value="NZ_JBHUIF010000015.1"/>
</dbReference>
<name>A0A1C3EKM4_9GAMM</name>
<dbReference type="GO" id="GO:0005737">
    <property type="term" value="C:cytoplasm"/>
    <property type="evidence" value="ECO:0007669"/>
    <property type="project" value="TreeGrafter"/>
</dbReference>
<evidence type="ECO:0000313" key="5">
    <source>
        <dbReference type="Proteomes" id="UP000094936"/>
    </source>
</evidence>
<dbReference type="Gene3D" id="3.10.310.10">
    <property type="entry name" value="Diaminopimelate Epimerase, Chain A, domain 1"/>
    <property type="match status" value="2"/>
</dbReference>
<proteinExistence type="inferred from homology"/>
<keyword evidence="2" id="KW-0413">Isomerase</keyword>
<dbReference type="PANTHER" id="PTHR13774">
    <property type="entry name" value="PHENAZINE BIOSYNTHESIS PROTEIN"/>
    <property type="match status" value="1"/>
</dbReference>
<organism evidence="4 5">
    <name type="scientific">Veronia pacifica</name>
    <dbReference type="NCBI Taxonomy" id="1080227"/>
    <lineage>
        <taxon>Bacteria</taxon>
        <taxon>Pseudomonadati</taxon>
        <taxon>Pseudomonadota</taxon>
        <taxon>Gammaproteobacteria</taxon>
        <taxon>Vibrionales</taxon>
        <taxon>Vibrionaceae</taxon>
        <taxon>Veronia</taxon>
    </lineage>
</organism>
<dbReference type="SUPFAM" id="SSF54506">
    <property type="entry name" value="Diaminopimelate epimerase-like"/>
    <property type="match status" value="1"/>
</dbReference>
<dbReference type="Proteomes" id="UP000094936">
    <property type="component" value="Unassembled WGS sequence"/>
</dbReference>
<gene>
    <name evidence="4" type="ORF">A8L45_09165</name>
</gene>
<dbReference type="GO" id="GO:0016853">
    <property type="term" value="F:isomerase activity"/>
    <property type="evidence" value="ECO:0007669"/>
    <property type="project" value="UniProtKB-KW"/>
</dbReference>
<accession>A0A1C3EKM4</accession>
<dbReference type="EMBL" id="LYBM01000013">
    <property type="protein sequence ID" value="ODA33788.1"/>
    <property type="molecule type" value="Genomic_DNA"/>
</dbReference>
<dbReference type="NCBIfam" id="TIGR00654">
    <property type="entry name" value="PhzF_family"/>
    <property type="match status" value="1"/>
</dbReference>
<dbReference type="PANTHER" id="PTHR13774:SF39">
    <property type="entry name" value="BIOSYNTHESIS PROTEIN, PUTATIVE-RELATED"/>
    <property type="match status" value="1"/>
</dbReference>